<evidence type="ECO:0000256" key="1">
    <source>
        <dbReference type="ARBA" id="ARBA00005495"/>
    </source>
</evidence>
<dbReference type="STRING" id="1858805.M5FU04"/>
<evidence type="ECO:0000256" key="2">
    <source>
        <dbReference type="ARBA" id="ARBA00022723"/>
    </source>
</evidence>
<dbReference type="InterPro" id="IPR011057">
    <property type="entry name" value="Mss4-like_sf"/>
</dbReference>
<keyword evidence="2" id="KW-0479">Metal-binding</keyword>
<evidence type="ECO:0000313" key="7">
    <source>
        <dbReference type="Proteomes" id="UP000030653"/>
    </source>
</evidence>
<keyword evidence="7" id="KW-1185">Reference proteome</keyword>
<name>M5FU04_DACPD</name>
<dbReference type="HOGENOM" id="CLU_1686509_0_0_1"/>
<evidence type="ECO:0000259" key="5">
    <source>
        <dbReference type="PROSITE" id="PS51891"/>
    </source>
</evidence>
<feature type="domain" description="CENP-V/GFA" evidence="5">
    <location>
        <begin position="20"/>
        <end position="145"/>
    </location>
</feature>
<dbReference type="Proteomes" id="UP000030653">
    <property type="component" value="Unassembled WGS sequence"/>
</dbReference>
<evidence type="ECO:0000313" key="6">
    <source>
        <dbReference type="EMBL" id="EJT99643.1"/>
    </source>
</evidence>
<dbReference type="EMBL" id="JH795869">
    <property type="protein sequence ID" value="EJT99643.1"/>
    <property type="molecule type" value="Genomic_DNA"/>
</dbReference>
<dbReference type="PANTHER" id="PTHR33337:SF40">
    <property type="entry name" value="CENP-V_GFA DOMAIN-CONTAINING PROTEIN-RELATED"/>
    <property type="match status" value="1"/>
</dbReference>
<keyword evidence="4" id="KW-0456">Lyase</keyword>
<dbReference type="GeneID" id="63688418"/>
<evidence type="ECO:0000256" key="4">
    <source>
        <dbReference type="ARBA" id="ARBA00023239"/>
    </source>
</evidence>
<reference evidence="6 7" key="1">
    <citation type="journal article" date="2012" name="Science">
        <title>The Paleozoic origin of enzymatic lignin decomposition reconstructed from 31 fungal genomes.</title>
        <authorList>
            <person name="Floudas D."/>
            <person name="Binder M."/>
            <person name="Riley R."/>
            <person name="Barry K."/>
            <person name="Blanchette R.A."/>
            <person name="Henrissat B."/>
            <person name="Martinez A.T."/>
            <person name="Otillar R."/>
            <person name="Spatafora J.W."/>
            <person name="Yadav J.S."/>
            <person name="Aerts A."/>
            <person name="Benoit I."/>
            <person name="Boyd A."/>
            <person name="Carlson A."/>
            <person name="Copeland A."/>
            <person name="Coutinho P.M."/>
            <person name="de Vries R.P."/>
            <person name="Ferreira P."/>
            <person name="Findley K."/>
            <person name="Foster B."/>
            <person name="Gaskell J."/>
            <person name="Glotzer D."/>
            <person name="Gorecki P."/>
            <person name="Heitman J."/>
            <person name="Hesse C."/>
            <person name="Hori C."/>
            <person name="Igarashi K."/>
            <person name="Jurgens J.A."/>
            <person name="Kallen N."/>
            <person name="Kersten P."/>
            <person name="Kohler A."/>
            <person name="Kuees U."/>
            <person name="Kumar T.K.A."/>
            <person name="Kuo A."/>
            <person name="LaButti K."/>
            <person name="Larrondo L.F."/>
            <person name="Lindquist E."/>
            <person name="Ling A."/>
            <person name="Lombard V."/>
            <person name="Lucas S."/>
            <person name="Lundell T."/>
            <person name="Martin R."/>
            <person name="McLaughlin D.J."/>
            <person name="Morgenstern I."/>
            <person name="Morin E."/>
            <person name="Murat C."/>
            <person name="Nagy L.G."/>
            <person name="Nolan M."/>
            <person name="Ohm R.A."/>
            <person name="Patyshakuliyeva A."/>
            <person name="Rokas A."/>
            <person name="Ruiz-Duenas F.J."/>
            <person name="Sabat G."/>
            <person name="Salamov A."/>
            <person name="Samejima M."/>
            <person name="Schmutz J."/>
            <person name="Slot J.C."/>
            <person name="St John F."/>
            <person name="Stenlid J."/>
            <person name="Sun H."/>
            <person name="Sun S."/>
            <person name="Syed K."/>
            <person name="Tsang A."/>
            <person name="Wiebenga A."/>
            <person name="Young D."/>
            <person name="Pisabarro A."/>
            <person name="Eastwood D.C."/>
            <person name="Martin F."/>
            <person name="Cullen D."/>
            <person name="Grigoriev I.V."/>
            <person name="Hibbett D.S."/>
        </authorList>
    </citation>
    <scope>NUCLEOTIDE SEQUENCE [LARGE SCALE GENOMIC DNA]</scope>
    <source>
        <strain evidence="6 7">DJM-731 SS1</strain>
    </source>
</reference>
<organism evidence="6 7">
    <name type="scientific">Dacryopinax primogenitus (strain DJM 731)</name>
    <name type="common">Brown rot fungus</name>
    <dbReference type="NCBI Taxonomy" id="1858805"/>
    <lineage>
        <taxon>Eukaryota</taxon>
        <taxon>Fungi</taxon>
        <taxon>Dikarya</taxon>
        <taxon>Basidiomycota</taxon>
        <taxon>Agaricomycotina</taxon>
        <taxon>Dacrymycetes</taxon>
        <taxon>Dacrymycetales</taxon>
        <taxon>Dacrymycetaceae</taxon>
        <taxon>Dacryopinax</taxon>
    </lineage>
</organism>
<accession>M5FU04</accession>
<sequence length="174" mass="18972">MPAQVGHVKSHTDGKGREVRTAGCKCQGVKFEILRSGDLASEGKWDAHHCFCSDCRLSLGHLLPSFVSVDDDHITWLEKGTLKTYDSNLEKGTQRLFCSKCGASVGKRLASGSKLDVNLGMIELDGESEEGGNGEGLAGVLKEWTVWNGPRFLEETKIGRLGDEILMGMKRDGF</sequence>
<dbReference type="AlphaFoldDB" id="M5FU04"/>
<dbReference type="SUPFAM" id="SSF51316">
    <property type="entry name" value="Mss4-like"/>
    <property type="match status" value="1"/>
</dbReference>
<dbReference type="PROSITE" id="PS51891">
    <property type="entry name" value="CENP_V_GFA"/>
    <property type="match status" value="1"/>
</dbReference>
<comment type="similarity">
    <text evidence="1">Belongs to the Gfa family.</text>
</comment>
<gene>
    <name evidence="6" type="ORF">DACRYDRAFT_23711</name>
</gene>
<dbReference type="Gene3D" id="3.90.1590.10">
    <property type="entry name" value="glutathione-dependent formaldehyde- activating enzyme (gfa)"/>
    <property type="match status" value="1"/>
</dbReference>
<keyword evidence="3" id="KW-0862">Zinc</keyword>
<dbReference type="InterPro" id="IPR006913">
    <property type="entry name" value="CENP-V/GFA"/>
</dbReference>
<proteinExistence type="inferred from homology"/>
<dbReference type="OrthoDB" id="5422068at2759"/>
<dbReference type="GO" id="GO:0016846">
    <property type="term" value="F:carbon-sulfur lyase activity"/>
    <property type="evidence" value="ECO:0007669"/>
    <property type="project" value="InterPro"/>
</dbReference>
<evidence type="ECO:0000256" key="3">
    <source>
        <dbReference type="ARBA" id="ARBA00022833"/>
    </source>
</evidence>
<dbReference type="Pfam" id="PF04828">
    <property type="entry name" value="GFA"/>
    <property type="match status" value="1"/>
</dbReference>
<dbReference type="RefSeq" id="XP_040626541.1">
    <property type="nucleotide sequence ID" value="XM_040773356.1"/>
</dbReference>
<dbReference type="GO" id="GO:0046872">
    <property type="term" value="F:metal ion binding"/>
    <property type="evidence" value="ECO:0007669"/>
    <property type="project" value="UniProtKB-KW"/>
</dbReference>
<dbReference type="PANTHER" id="PTHR33337">
    <property type="entry name" value="GFA DOMAIN-CONTAINING PROTEIN"/>
    <property type="match status" value="1"/>
</dbReference>
<protein>
    <recommendedName>
        <fullName evidence="5">CENP-V/GFA domain-containing protein</fullName>
    </recommendedName>
</protein>